<evidence type="ECO:0000256" key="1">
    <source>
        <dbReference type="SAM" id="SignalP"/>
    </source>
</evidence>
<protein>
    <recommendedName>
        <fullName evidence="4">DUF4878 domain-containing protein</fullName>
    </recommendedName>
</protein>
<gene>
    <name evidence="2" type="ORF">NBRC110019_15220</name>
</gene>
<evidence type="ECO:0000313" key="3">
    <source>
        <dbReference type="Proteomes" id="UP001143545"/>
    </source>
</evidence>
<feature type="signal peptide" evidence="1">
    <location>
        <begin position="1"/>
        <end position="21"/>
    </location>
</feature>
<evidence type="ECO:0008006" key="4">
    <source>
        <dbReference type="Google" id="ProtNLM"/>
    </source>
</evidence>
<feature type="chain" id="PRO_5040913265" description="DUF4878 domain-containing protein" evidence="1">
    <location>
        <begin position="22"/>
        <end position="195"/>
    </location>
</feature>
<accession>A0A9W6B728</accession>
<organism evidence="2 3">
    <name type="scientific">Neptunitalea chrysea</name>
    <dbReference type="NCBI Taxonomy" id="1647581"/>
    <lineage>
        <taxon>Bacteria</taxon>
        <taxon>Pseudomonadati</taxon>
        <taxon>Bacteroidota</taxon>
        <taxon>Flavobacteriia</taxon>
        <taxon>Flavobacteriales</taxon>
        <taxon>Flavobacteriaceae</taxon>
        <taxon>Neptunitalea</taxon>
    </lineage>
</organism>
<reference evidence="2" key="1">
    <citation type="submission" date="2022-07" db="EMBL/GenBank/DDBJ databases">
        <title>Taxonomy of Novel Oxalotrophic and Methylotrophic Bacteria.</title>
        <authorList>
            <person name="Sahin N."/>
            <person name="Tani A."/>
        </authorList>
    </citation>
    <scope>NUCLEOTIDE SEQUENCE</scope>
    <source>
        <strain evidence="2">AM327</strain>
    </source>
</reference>
<evidence type="ECO:0000313" key="2">
    <source>
        <dbReference type="EMBL" id="GLB52482.1"/>
    </source>
</evidence>
<keyword evidence="3" id="KW-1185">Reference proteome</keyword>
<proteinExistence type="predicted"/>
<dbReference type="Proteomes" id="UP001143545">
    <property type="component" value="Unassembled WGS sequence"/>
</dbReference>
<dbReference type="AlphaFoldDB" id="A0A9W6B728"/>
<comment type="caution">
    <text evidence="2">The sequence shown here is derived from an EMBL/GenBank/DDBJ whole genome shotgun (WGS) entry which is preliminary data.</text>
</comment>
<dbReference type="EMBL" id="BRVP01000009">
    <property type="protein sequence ID" value="GLB52482.1"/>
    <property type="molecule type" value="Genomic_DNA"/>
</dbReference>
<name>A0A9W6B728_9FLAO</name>
<sequence>MSIKKYVFAFLFVAISFTGNAQEYKKEIKTGFSEYLTALTNKDFRKATDYMMPEIFTLVPKEQLIALMEQMLNNPTITIEQKNPQIKDVGDAKEIEGKYYSHVTYSVTIRIKFNAQGEETPEEKANRIEMMKTNLSTAMGAENITYDEETEFFEVFAERDGYAVSADGKTNWKFIAIEKGQEAILAQILPAELLN</sequence>
<keyword evidence="1" id="KW-0732">Signal</keyword>
<dbReference type="RefSeq" id="WP_281753786.1">
    <property type="nucleotide sequence ID" value="NZ_BRVP01000009.1"/>
</dbReference>